<proteinExistence type="predicted"/>
<organism evidence="1 2">
    <name type="scientific">Tissierella carlieri</name>
    <dbReference type="NCBI Taxonomy" id="689904"/>
    <lineage>
        <taxon>Bacteria</taxon>
        <taxon>Bacillati</taxon>
        <taxon>Bacillota</taxon>
        <taxon>Tissierellia</taxon>
        <taxon>Tissierellales</taxon>
        <taxon>Tissierellaceae</taxon>
        <taxon>Tissierella</taxon>
    </lineage>
</organism>
<accession>A0ABT1SFY7</accession>
<evidence type="ECO:0000313" key="1">
    <source>
        <dbReference type="EMBL" id="MCQ4925185.1"/>
    </source>
</evidence>
<dbReference type="EMBL" id="JANGAC010000019">
    <property type="protein sequence ID" value="MCQ4925185.1"/>
    <property type="molecule type" value="Genomic_DNA"/>
</dbReference>
<comment type="caution">
    <text evidence="1">The sequence shown here is derived from an EMBL/GenBank/DDBJ whole genome shotgun (WGS) entry which is preliminary data.</text>
</comment>
<dbReference type="Proteomes" id="UP001524478">
    <property type="component" value="Unassembled WGS sequence"/>
</dbReference>
<protein>
    <submittedName>
        <fullName evidence="1">Uncharacterized protein</fullName>
    </submittedName>
</protein>
<keyword evidence="2" id="KW-1185">Reference proteome</keyword>
<gene>
    <name evidence="1" type="ORF">NE686_18930</name>
</gene>
<sequence>MRITGSQFKFNNLMPNNKRNIGFKPWNSKTITSGQNIFGFNIKQNKDKKVDNGGNIGDMMSKKIRDDIIADKIAKKIARGENITAEERAMLMEMAPDKLEKAMQASKRRKEIESRIKTAKTKKEAREIILQARVEAKIAFDKIDKVYGEYFMEAVNKIEEDYSKKNIKDNDDITKLATDKEKTKGIDIKL</sequence>
<name>A0ABT1SFY7_9FIRM</name>
<evidence type="ECO:0000313" key="2">
    <source>
        <dbReference type="Proteomes" id="UP001524478"/>
    </source>
</evidence>
<dbReference type="RefSeq" id="WP_256312742.1">
    <property type="nucleotide sequence ID" value="NZ_JANGAC010000019.1"/>
</dbReference>
<reference evidence="1 2" key="1">
    <citation type="submission" date="2022-06" db="EMBL/GenBank/DDBJ databases">
        <title>Isolation of gut microbiota from human fecal samples.</title>
        <authorList>
            <person name="Pamer E.G."/>
            <person name="Barat B."/>
            <person name="Waligurski E."/>
            <person name="Medina S."/>
            <person name="Paddock L."/>
            <person name="Mostad J."/>
        </authorList>
    </citation>
    <scope>NUCLEOTIDE SEQUENCE [LARGE SCALE GENOMIC DNA]</scope>
    <source>
        <strain evidence="1 2">DFI.7.95</strain>
    </source>
</reference>